<comment type="caution">
    <text evidence="2">The sequence shown here is derived from an EMBL/GenBank/DDBJ whole genome shotgun (WGS) entry which is preliminary data.</text>
</comment>
<dbReference type="PROSITE" id="PS51257">
    <property type="entry name" value="PROKAR_LIPOPROTEIN"/>
    <property type="match status" value="1"/>
</dbReference>
<name>A0A4Q5HEG5_9BACE</name>
<dbReference type="Pfam" id="PF16130">
    <property type="entry name" value="DUF4842"/>
    <property type="match status" value="1"/>
</dbReference>
<dbReference type="InterPro" id="IPR032295">
    <property type="entry name" value="DUF4842"/>
</dbReference>
<reference evidence="2 3" key="1">
    <citation type="journal article" date="2019" name="Science, e1252229">
        <title>Invertible promoters mediate bacterial phase variation, antibiotic resistance, and host adaptation in the gut.</title>
        <authorList>
            <person name="Jiang X."/>
            <person name="Hall A.B."/>
            <person name="Arthur T.D."/>
            <person name="Plichta D.R."/>
            <person name="Covington C.T."/>
            <person name="Poyet M."/>
            <person name="Crothers J."/>
            <person name="Moses P.L."/>
            <person name="Tolonen A.C."/>
            <person name="Vlamakis H."/>
            <person name="Alm E.J."/>
            <person name="Xavier R.J."/>
        </authorList>
    </citation>
    <scope>NUCLEOTIDE SEQUENCE [LARGE SCALE GENOMIC DNA]</scope>
    <source>
        <strain evidence="3">bf_0095</strain>
    </source>
</reference>
<dbReference type="Proteomes" id="UP000291191">
    <property type="component" value="Unassembled WGS sequence"/>
</dbReference>
<protein>
    <submittedName>
        <fullName evidence="2">LruC domain-containing protein</fullName>
    </submittedName>
</protein>
<dbReference type="NCBIfam" id="TIGR04456">
    <property type="entry name" value="LruC_dom"/>
    <property type="match status" value="1"/>
</dbReference>
<dbReference type="InterPro" id="IPR031025">
    <property type="entry name" value="LruC_dom"/>
</dbReference>
<keyword evidence="3" id="KW-1185">Reference proteome</keyword>
<sequence>MMRVNQLLGMGACFAMLALTGCMDKDVYDPGKDPTVLKPESEYFDFTTTTNVAFEVNYGEIGSNALIEIFTEYPISYNETGSFVIQGEPVYKIFADTKGRFVGDVELPTAAKVVYVFSPTWGVPMCVEASVENGKVTVNETDAASRAVVATRAKSNLKLVTVNNAQKVYSLVEISDSYGKPGDINGLIEDNKVISSKFINNVQKALWKGKSSKPDKLNNSNYVRDTEHVNTTIAKAYQNEQGQIVTVADAELFFTFLTESCWYQNVVGYYYYKIGECPAAPDQVKKIVIFPNASIKGNVPYLNWYDKVPGGATNYGSRNAPLETNRKVQLLFQDDQGNLSTKFPAGYTIGYFIIADGFKCGSKGHDGFIDTDKSFVYSNEEWNKNYQGQKARFISLSAEGGTVVYGVEDGGDSSYEDLLFCIDANPNEAIQDPDRPVIDPDEPEVSETENNYMSFAYEDIWPSGGDYDLNDVIIEYHRSITFNKDNYVSEVKETYEPVQKVGAATNRNAFAVQYATDQRGEMVLPSGAVDETQTNSIILFPNAMDVRNQKFVITRTFAAGAMKKDALKVGNSILNPYIIVNYEGAGKDNRTEVHLPKSKATNLANSDQIGKEADAYYVNKDGKHPFAISIPGTFTSVTETVTIDKEYPDFEKWVESDGKEYTDWYKNYQKSAN</sequence>
<evidence type="ECO:0000259" key="1">
    <source>
        <dbReference type="Pfam" id="PF16130"/>
    </source>
</evidence>
<organism evidence="2 3">
    <name type="scientific">Bacteroides intestinalis</name>
    <dbReference type="NCBI Taxonomy" id="329854"/>
    <lineage>
        <taxon>Bacteria</taxon>
        <taxon>Pseudomonadati</taxon>
        <taxon>Bacteroidota</taxon>
        <taxon>Bacteroidia</taxon>
        <taxon>Bacteroidales</taxon>
        <taxon>Bacteroidaceae</taxon>
        <taxon>Bacteroides</taxon>
    </lineage>
</organism>
<evidence type="ECO:0000313" key="2">
    <source>
        <dbReference type="EMBL" id="RYT80664.1"/>
    </source>
</evidence>
<dbReference type="AlphaFoldDB" id="A0A4Q5HEG5"/>
<gene>
    <name evidence="2" type="ORF">EAJ06_09615</name>
</gene>
<dbReference type="OrthoDB" id="1204817at2"/>
<proteinExistence type="predicted"/>
<feature type="domain" description="DUF4842" evidence="1">
    <location>
        <begin position="545"/>
        <end position="665"/>
    </location>
</feature>
<dbReference type="RefSeq" id="WP_118216320.1">
    <property type="nucleotide sequence ID" value="NZ_JBDMMW010000004.1"/>
</dbReference>
<evidence type="ECO:0000313" key="3">
    <source>
        <dbReference type="Proteomes" id="UP000291191"/>
    </source>
</evidence>
<accession>A0A4Q5HEG5</accession>
<dbReference type="EMBL" id="RCXO01000010">
    <property type="protein sequence ID" value="RYT80664.1"/>
    <property type="molecule type" value="Genomic_DNA"/>
</dbReference>